<reference evidence="1 2" key="1">
    <citation type="journal article" date="2020" name="Cell">
        <title>Large-Scale Comparative Analyses of Tick Genomes Elucidate Their Genetic Diversity and Vector Capacities.</title>
        <authorList>
            <consortium name="Tick Genome and Microbiome Consortium (TIGMIC)"/>
            <person name="Jia N."/>
            <person name="Wang J."/>
            <person name="Shi W."/>
            <person name="Du L."/>
            <person name="Sun Y."/>
            <person name="Zhan W."/>
            <person name="Jiang J.F."/>
            <person name="Wang Q."/>
            <person name="Zhang B."/>
            <person name="Ji P."/>
            <person name="Bell-Sakyi L."/>
            <person name="Cui X.M."/>
            <person name="Yuan T.T."/>
            <person name="Jiang B.G."/>
            <person name="Yang W.F."/>
            <person name="Lam T.T."/>
            <person name="Chang Q.C."/>
            <person name="Ding S.J."/>
            <person name="Wang X.J."/>
            <person name="Zhu J.G."/>
            <person name="Ruan X.D."/>
            <person name="Zhao L."/>
            <person name="Wei J.T."/>
            <person name="Ye R.Z."/>
            <person name="Que T.C."/>
            <person name="Du C.H."/>
            <person name="Zhou Y.H."/>
            <person name="Cheng J.X."/>
            <person name="Dai P.F."/>
            <person name="Guo W.B."/>
            <person name="Han X.H."/>
            <person name="Huang E.J."/>
            <person name="Li L.F."/>
            <person name="Wei W."/>
            <person name="Gao Y.C."/>
            <person name="Liu J.Z."/>
            <person name="Shao H.Z."/>
            <person name="Wang X."/>
            <person name="Wang C.C."/>
            <person name="Yang T.C."/>
            <person name="Huo Q.B."/>
            <person name="Li W."/>
            <person name="Chen H.Y."/>
            <person name="Chen S.E."/>
            <person name="Zhou L.G."/>
            <person name="Ni X.B."/>
            <person name="Tian J.H."/>
            <person name="Sheng Y."/>
            <person name="Liu T."/>
            <person name="Pan Y.S."/>
            <person name="Xia L.Y."/>
            <person name="Li J."/>
            <person name="Zhao F."/>
            <person name="Cao W.C."/>
        </authorList>
    </citation>
    <scope>NUCLEOTIDE SEQUENCE [LARGE SCALE GENOMIC DNA]</scope>
    <source>
        <strain evidence="1">Iper-2018</strain>
    </source>
</reference>
<sequence length="358" mass="41984">MTEVTESSRDLHQRVDNDSQGGNLGSRKGERNPQDTRKPGAAIPAARRVLKLEYVDGILVPPISFNRDTLIDALRYQAREGDIFLATYPKTGATWTQYILWILLNLDKRTALPPFIEIVTSLAPFLELVGRDAIERLPEPRIIKHHLPFSRSPYHPKAKYVVIVRNPFDCVVSFYHHCLGDRLNMDMRADTTFDEFFEDFMDGHVPFGEYFEHILSWYAHRNDPNVFFFYYEEFREHQTQGILKIAEFIDKSLADRLRKDEGLLKDVVQRTTFENMKANVTIDGDVHKTEQGKETDDPSAFIPLKNFFRKGRVGDWRSYFNKDQEQRLRSVYERRMKGTEMWDVWKEYLGYDDDVTPL</sequence>
<evidence type="ECO:0000313" key="2">
    <source>
        <dbReference type="Proteomes" id="UP000805193"/>
    </source>
</evidence>
<comment type="caution">
    <text evidence="1">The sequence shown here is derived from an EMBL/GenBank/DDBJ whole genome shotgun (WGS) entry which is preliminary data.</text>
</comment>
<gene>
    <name evidence="1" type="ORF">HPB47_011746</name>
</gene>
<accession>A0AC60NVG2</accession>
<name>A0AC60NVG2_IXOPE</name>
<proteinExistence type="predicted"/>
<organism evidence="1 2">
    <name type="scientific">Ixodes persulcatus</name>
    <name type="common">Taiga tick</name>
    <dbReference type="NCBI Taxonomy" id="34615"/>
    <lineage>
        <taxon>Eukaryota</taxon>
        <taxon>Metazoa</taxon>
        <taxon>Ecdysozoa</taxon>
        <taxon>Arthropoda</taxon>
        <taxon>Chelicerata</taxon>
        <taxon>Arachnida</taxon>
        <taxon>Acari</taxon>
        <taxon>Parasitiformes</taxon>
        <taxon>Ixodida</taxon>
        <taxon>Ixodoidea</taxon>
        <taxon>Ixodidae</taxon>
        <taxon>Ixodinae</taxon>
        <taxon>Ixodes</taxon>
    </lineage>
</organism>
<keyword evidence="2" id="KW-1185">Reference proteome</keyword>
<evidence type="ECO:0000313" key="1">
    <source>
        <dbReference type="EMBL" id="KAG0411139.1"/>
    </source>
</evidence>
<dbReference type="Proteomes" id="UP000805193">
    <property type="component" value="Unassembled WGS sequence"/>
</dbReference>
<dbReference type="EMBL" id="JABSTQ010011459">
    <property type="protein sequence ID" value="KAG0411139.1"/>
    <property type="molecule type" value="Genomic_DNA"/>
</dbReference>
<protein>
    <submittedName>
        <fullName evidence="1">Uncharacterized protein</fullName>
    </submittedName>
</protein>